<dbReference type="Proteomes" id="UP000774570">
    <property type="component" value="Unassembled WGS sequence"/>
</dbReference>
<dbReference type="InterPro" id="IPR025959">
    <property type="entry name" value="Winged_HTH_dom"/>
</dbReference>
<keyword evidence="3" id="KW-1185">Reference proteome</keyword>
<proteinExistence type="predicted"/>
<evidence type="ECO:0000313" key="3">
    <source>
        <dbReference type="Proteomes" id="UP000774570"/>
    </source>
</evidence>
<evidence type="ECO:0000259" key="1">
    <source>
        <dbReference type="Pfam" id="PF13592"/>
    </source>
</evidence>
<sequence>MRYAESGGLTAVDRARREVLRLEAVSLFEAGWLDAEIGRSFRVSRMSVNRWRRAWKQGGTAALASRGAGGMRCRLTDDQLACLQVEPAKGSAAHGWSEDQRWTLARIATVIAELFTVSYTVAGVDVLMHRLGWSVQVPTRRATERDEAEIARWEAQVWPSVGRRSATWAPG</sequence>
<name>A0ABS7FQM7_9ACTN</name>
<comment type="caution">
    <text evidence="2">The sequence shown here is derived from an EMBL/GenBank/DDBJ whole genome shotgun (WGS) entry which is preliminary data.</text>
</comment>
<accession>A0ABS7FQM7</accession>
<dbReference type="InterPro" id="IPR009057">
    <property type="entry name" value="Homeodomain-like_sf"/>
</dbReference>
<organism evidence="2 3">
    <name type="scientific">Actinomadura parmotrematis</name>
    <dbReference type="NCBI Taxonomy" id="2864039"/>
    <lineage>
        <taxon>Bacteria</taxon>
        <taxon>Bacillati</taxon>
        <taxon>Actinomycetota</taxon>
        <taxon>Actinomycetes</taxon>
        <taxon>Streptosporangiales</taxon>
        <taxon>Thermomonosporaceae</taxon>
        <taxon>Actinomadura</taxon>
    </lineage>
</organism>
<dbReference type="Pfam" id="PF13384">
    <property type="entry name" value="HTH_23"/>
    <property type="match status" value="1"/>
</dbReference>
<dbReference type="SUPFAM" id="SSF46689">
    <property type="entry name" value="Homeodomain-like"/>
    <property type="match status" value="1"/>
</dbReference>
<dbReference type="EMBL" id="JAIBOA010000004">
    <property type="protein sequence ID" value="MBW8482280.1"/>
    <property type="molecule type" value="Genomic_DNA"/>
</dbReference>
<feature type="domain" description="Winged helix-turn helix" evidence="1">
    <location>
        <begin position="98"/>
        <end position="155"/>
    </location>
</feature>
<protein>
    <submittedName>
        <fullName evidence="2">Winged helix-turn-helix domain-containing protein</fullName>
    </submittedName>
</protein>
<dbReference type="Pfam" id="PF13592">
    <property type="entry name" value="HTH_33"/>
    <property type="match status" value="1"/>
</dbReference>
<evidence type="ECO:0000313" key="2">
    <source>
        <dbReference type="EMBL" id="MBW8482280.1"/>
    </source>
</evidence>
<gene>
    <name evidence="2" type="ORF">K1Y72_07890</name>
</gene>
<reference evidence="2 3" key="1">
    <citation type="submission" date="2021-07" db="EMBL/GenBank/DDBJ databases">
        <title>Actinomadura sp. PM05-2 isolated from lichen.</title>
        <authorList>
            <person name="Somphong A."/>
            <person name="Phongsopitanun W."/>
            <person name="Tanasupawat S."/>
            <person name="Peongsungnone V."/>
        </authorList>
    </citation>
    <scope>NUCLEOTIDE SEQUENCE [LARGE SCALE GENOMIC DNA]</scope>
    <source>
        <strain evidence="2 3">PM05-2</strain>
    </source>
</reference>